<reference evidence="3" key="2">
    <citation type="submission" date="2015-01" db="EMBL/GenBank/DDBJ databases">
        <title>Evolutionary Origins and Diversification of the Mycorrhizal Mutualists.</title>
        <authorList>
            <consortium name="DOE Joint Genome Institute"/>
            <consortium name="Mycorrhizal Genomics Consortium"/>
            <person name="Kohler A."/>
            <person name="Kuo A."/>
            <person name="Nagy L.G."/>
            <person name="Floudas D."/>
            <person name="Copeland A."/>
            <person name="Barry K.W."/>
            <person name="Cichocki N."/>
            <person name="Veneault-Fourrey C."/>
            <person name="LaButti K."/>
            <person name="Lindquist E.A."/>
            <person name="Lipzen A."/>
            <person name="Lundell T."/>
            <person name="Morin E."/>
            <person name="Murat C."/>
            <person name="Riley R."/>
            <person name="Ohm R."/>
            <person name="Sun H."/>
            <person name="Tunlid A."/>
            <person name="Henrissat B."/>
            <person name="Grigoriev I.V."/>
            <person name="Hibbett D.S."/>
            <person name="Martin F."/>
        </authorList>
    </citation>
    <scope>NUCLEOTIDE SEQUENCE [LARGE SCALE GENOMIC DNA]</scope>
    <source>
        <strain evidence="3">Foug A</strain>
    </source>
</reference>
<proteinExistence type="predicted"/>
<dbReference type="HOGENOM" id="CLU_2943151_0_0_1"/>
<name>A0A0C3CP02_9AGAM</name>
<gene>
    <name evidence="2" type="ORF">SCLCIDRAFT_1225417</name>
</gene>
<protein>
    <recommendedName>
        <fullName evidence="4">Secreted protein</fullName>
    </recommendedName>
</protein>
<evidence type="ECO:0000313" key="2">
    <source>
        <dbReference type="EMBL" id="KIM50340.1"/>
    </source>
</evidence>
<feature type="chain" id="PRO_5002173301" description="Secreted protein" evidence="1">
    <location>
        <begin position="24"/>
        <end position="60"/>
    </location>
</feature>
<evidence type="ECO:0008006" key="4">
    <source>
        <dbReference type="Google" id="ProtNLM"/>
    </source>
</evidence>
<dbReference type="InParanoid" id="A0A0C3CP02"/>
<organism evidence="2 3">
    <name type="scientific">Scleroderma citrinum Foug A</name>
    <dbReference type="NCBI Taxonomy" id="1036808"/>
    <lineage>
        <taxon>Eukaryota</taxon>
        <taxon>Fungi</taxon>
        <taxon>Dikarya</taxon>
        <taxon>Basidiomycota</taxon>
        <taxon>Agaricomycotina</taxon>
        <taxon>Agaricomycetes</taxon>
        <taxon>Agaricomycetidae</taxon>
        <taxon>Boletales</taxon>
        <taxon>Sclerodermatineae</taxon>
        <taxon>Sclerodermataceae</taxon>
        <taxon>Scleroderma</taxon>
    </lineage>
</organism>
<keyword evidence="3" id="KW-1185">Reference proteome</keyword>
<keyword evidence="1" id="KW-0732">Signal</keyword>
<dbReference type="EMBL" id="KN822497">
    <property type="protein sequence ID" value="KIM50340.1"/>
    <property type="molecule type" value="Genomic_DNA"/>
</dbReference>
<dbReference type="Proteomes" id="UP000053989">
    <property type="component" value="Unassembled WGS sequence"/>
</dbReference>
<accession>A0A0C3CP02</accession>
<sequence>MHTRTACLPPLLVSFFSLLPAFCIPAMQPSRQYARTRPLCTHTRLCIHHPAQPPARTRTP</sequence>
<feature type="signal peptide" evidence="1">
    <location>
        <begin position="1"/>
        <end position="23"/>
    </location>
</feature>
<dbReference type="AlphaFoldDB" id="A0A0C3CP02"/>
<reference evidence="2 3" key="1">
    <citation type="submission" date="2014-04" db="EMBL/GenBank/DDBJ databases">
        <authorList>
            <consortium name="DOE Joint Genome Institute"/>
            <person name="Kuo A."/>
            <person name="Kohler A."/>
            <person name="Nagy L.G."/>
            <person name="Floudas D."/>
            <person name="Copeland A."/>
            <person name="Barry K.W."/>
            <person name="Cichocki N."/>
            <person name="Veneault-Fourrey C."/>
            <person name="LaButti K."/>
            <person name="Lindquist E.A."/>
            <person name="Lipzen A."/>
            <person name="Lundell T."/>
            <person name="Morin E."/>
            <person name="Murat C."/>
            <person name="Sun H."/>
            <person name="Tunlid A."/>
            <person name="Henrissat B."/>
            <person name="Grigoriev I.V."/>
            <person name="Hibbett D.S."/>
            <person name="Martin F."/>
            <person name="Nordberg H.P."/>
            <person name="Cantor M.N."/>
            <person name="Hua S.X."/>
        </authorList>
    </citation>
    <scope>NUCLEOTIDE SEQUENCE [LARGE SCALE GENOMIC DNA]</scope>
    <source>
        <strain evidence="2 3">Foug A</strain>
    </source>
</reference>
<evidence type="ECO:0000256" key="1">
    <source>
        <dbReference type="SAM" id="SignalP"/>
    </source>
</evidence>
<evidence type="ECO:0000313" key="3">
    <source>
        <dbReference type="Proteomes" id="UP000053989"/>
    </source>
</evidence>